<feature type="binding site" evidence="12">
    <location>
        <position position="59"/>
    </location>
    <ligand>
        <name>ATP</name>
        <dbReference type="ChEBI" id="CHEBI:30616"/>
    </ligand>
</feature>
<evidence type="ECO:0000256" key="13">
    <source>
        <dbReference type="RuleBase" id="RU000304"/>
    </source>
</evidence>
<dbReference type="Gene3D" id="1.10.510.10">
    <property type="entry name" value="Transferase(Phosphotransferase) domain 1"/>
    <property type="match status" value="1"/>
</dbReference>
<evidence type="ECO:0000256" key="7">
    <source>
        <dbReference type="ARBA" id="ARBA00022777"/>
    </source>
</evidence>
<feature type="compositionally biased region" description="Low complexity" evidence="14">
    <location>
        <begin position="402"/>
        <end position="418"/>
    </location>
</feature>
<keyword evidence="5" id="KW-0808">Transferase</keyword>
<dbReference type="GeneID" id="102804634"/>
<protein>
    <recommendedName>
        <fullName evidence="2">phosphorylase kinase</fullName>
        <ecNumber evidence="2">2.7.11.19</ecNumber>
    </recommendedName>
</protein>
<evidence type="ECO:0000256" key="12">
    <source>
        <dbReference type="PROSITE-ProRule" id="PRU10141"/>
    </source>
</evidence>
<dbReference type="Pfam" id="PF00069">
    <property type="entry name" value="Pkinase"/>
    <property type="match status" value="1"/>
</dbReference>
<keyword evidence="9" id="KW-0112">Calmodulin-binding</keyword>
<dbReference type="RefSeq" id="XP_006820127.1">
    <property type="nucleotide sequence ID" value="XM_006820064.1"/>
</dbReference>
<sequence length="418" mass="47960">MSEMTIGDGFNESDDELPDLAFASEFYAKYEPKEVLGRGISSVVRRCIHKDTGYEYAVKIIDICNERGSDEEVEALDEATRNEVKILQKVAGHPNIIGFVDFYESPAFLFLIFELCKQGELFDYLTSVVTLSEKKTRQIMKQVLEAVEYFHDMNIVHRDLKPENILLDEYMDVKITDFGFSVQLEPGELLTDLCGTPGYLSPETLRCNMNMGVDGYSKEVDLWACGVIMYTLLVGSPPFWHRRQMVMLRAIMDGRYQFGSPEWDDISDLAKDLISKLLVVNPKTRLTANQALQHPYFSRGEAQIVTSFVPLRKFKAAIHIVRSIYRLQHWTGHRPISLKEVQKDPYRIKDIRKAIDACAFKIYAHWVKKGEDQNRAALFENTPKVDQKRGVAQRRNRFRRCSPSPSSSTSTSSDVFTY</sequence>
<feature type="region of interest" description="Disordered" evidence="14">
    <location>
        <begin position="386"/>
        <end position="418"/>
    </location>
</feature>
<evidence type="ECO:0000256" key="1">
    <source>
        <dbReference type="ARBA" id="ARBA00001674"/>
    </source>
</evidence>
<proteinExistence type="inferred from homology"/>
<evidence type="ECO:0000259" key="15">
    <source>
        <dbReference type="PROSITE" id="PS50011"/>
    </source>
</evidence>
<evidence type="ECO:0000256" key="6">
    <source>
        <dbReference type="ARBA" id="ARBA00022741"/>
    </source>
</evidence>
<organism evidence="16 17">
    <name type="scientific">Saccoglossus kowalevskii</name>
    <name type="common">Acorn worm</name>
    <dbReference type="NCBI Taxonomy" id="10224"/>
    <lineage>
        <taxon>Eukaryota</taxon>
        <taxon>Metazoa</taxon>
        <taxon>Hemichordata</taxon>
        <taxon>Enteropneusta</taxon>
        <taxon>Harrimaniidae</taxon>
        <taxon>Saccoglossus</taxon>
    </lineage>
</organism>
<accession>A0ABM0MJD6</accession>
<keyword evidence="7" id="KW-0418">Kinase</keyword>
<dbReference type="InterPro" id="IPR000719">
    <property type="entry name" value="Prot_kinase_dom"/>
</dbReference>
<keyword evidence="16" id="KW-1185">Reference proteome</keyword>
<dbReference type="PROSITE" id="PS00108">
    <property type="entry name" value="PROTEIN_KINASE_ST"/>
    <property type="match status" value="1"/>
</dbReference>
<evidence type="ECO:0000256" key="2">
    <source>
        <dbReference type="ARBA" id="ARBA00012432"/>
    </source>
</evidence>
<dbReference type="InterPro" id="IPR017441">
    <property type="entry name" value="Protein_kinase_ATP_BS"/>
</dbReference>
<evidence type="ECO:0000256" key="8">
    <source>
        <dbReference type="ARBA" id="ARBA00022840"/>
    </source>
</evidence>
<dbReference type="PROSITE" id="PS50011">
    <property type="entry name" value="PROTEIN_KINASE_DOM"/>
    <property type="match status" value="1"/>
</dbReference>
<evidence type="ECO:0000256" key="11">
    <source>
        <dbReference type="ARBA" id="ARBA00025890"/>
    </source>
</evidence>
<keyword evidence="3 13" id="KW-0723">Serine/threonine-protein kinase</keyword>
<evidence type="ECO:0000256" key="9">
    <source>
        <dbReference type="ARBA" id="ARBA00022860"/>
    </source>
</evidence>
<dbReference type="Proteomes" id="UP000694865">
    <property type="component" value="Unplaced"/>
</dbReference>
<feature type="compositionally biased region" description="Basic residues" evidence="14">
    <location>
        <begin position="391"/>
        <end position="400"/>
    </location>
</feature>
<evidence type="ECO:0000256" key="5">
    <source>
        <dbReference type="ARBA" id="ARBA00022679"/>
    </source>
</evidence>
<evidence type="ECO:0000256" key="10">
    <source>
        <dbReference type="ARBA" id="ARBA00023277"/>
    </source>
</evidence>
<dbReference type="SMART" id="SM00220">
    <property type="entry name" value="S_TKc"/>
    <property type="match status" value="1"/>
</dbReference>
<comment type="catalytic activity">
    <reaction evidence="1">
        <text>2 ATP + phosphorylase b = 2 ADP + phosphorylase a.</text>
        <dbReference type="EC" id="2.7.11.19"/>
    </reaction>
</comment>
<gene>
    <name evidence="17" type="primary">LOC102804634</name>
</gene>
<name>A0ABM0MJD6_SACKO</name>
<dbReference type="PANTHER" id="PTHR24347">
    <property type="entry name" value="SERINE/THREONINE-PROTEIN KINASE"/>
    <property type="match status" value="1"/>
</dbReference>
<keyword evidence="8 12" id="KW-0067">ATP-binding</keyword>
<comment type="similarity">
    <text evidence="13">Belongs to the protein kinase superfamily.</text>
</comment>
<dbReference type="Gene3D" id="3.30.200.20">
    <property type="entry name" value="Phosphorylase Kinase, domain 1"/>
    <property type="match status" value="1"/>
</dbReference>
<dbReference type="InterPro" id="IPR002291">
    <property type="entry name" value="Phosph_kin_gamma"/>
</dbReference>
<evidence type="ECO:0000313" key="17">
    <source>
        <dbReference type="RefSeq" id="XP_006820127.1"/>
    </source>
</evidence>
<feature type="domain" description="Protein kinase" evidence="15">
    <location>
        <begin position="30"/>
        <end position="297"/>
    </location>
</feature>
<reference evidence="17" key="1">
    <citation type="submission" date="2025-08" db="UniProtKB">
        <authorList>
            <consortium name="RefSeq"/>
        </authorList>
    </citation>
    <scope>IDENTIFICATION</scope>
    <source>
        <tissue evidence="17">Testes</tissue>
    </source>
</reference>
<evidence type="ECO:0000313" key="16">
    <source>
        <dbReference type="Proteomes" id="UP000694865"/>
    </source>
</evidence>
<dbReference type="EC" id="2.7.11.19" evidence="2"/>
<dbReference type="InterPro" id="IPR008271">
    <property type="entry name" value="Ser/Thr_kinase_AS"/>
</dbReference>
<keyword evidence="6 12" id="KW-0547">Nucleotide-binding</keyword>
<dbReference type="CDD" id="cd14093">
    <property type="entry name" value="STKc_PhKG"/>
    <property type="match status" value="1"/>
</dbReference>
<keyword evidence="4" id="KW-0321">Glycogen metabolism</keyword>
<evidence type="ECO:0000256" key="4">
    <source>
        <dbReference type="ARBA" id="ARBA00022600"/>
    </source>
</evidence>
<evidence type="ECO:0000256" key="14">
    <source>
        <dbReference type="SAM" id="MobiDB-lite"/>
    </source>
</evidence>
<dbReference type="SUPFAM" id="SSF56112">
    <property type="entry name" value="Protein kinase-like (PK-like)"/>
    <property type="match status" value="1"/>
</dbReference>
<dbReference type="PROSITE" id="PS00107">
    <property type="entry name" value="PROTEIN_KINASE_ATP"/>
    <property type="match status" value="1"/>
</dbReference>
<keyword evidence="10" id="KW-0119">Carbohydrate metabolism</keyword>
<dbReference type="PRINTS" id="PR01049">
    <property type="entry name" value="PHOSPHBKNASE"/>
</dbReference>
<evidence type="ECO:0000256" key="3">
    <source>
        <dbReference type="ARBA" id="ARBA00022527"/>
    </source>
</evidence>
<comment type="subunit">
    <text evidence="11">Hexadecamer of 4 heterotetramers, each composed of alpha, beta, gamma, and delta subunits. Alpha (PHKA1 or PHKA2) and beta (PHKB) are regulatory subunits, gamma (PHKG1 or PHKG2) is the catalytic subunit, and delta is calmodulin.</text>
</comment>
<dbReference type="InterPro" id="IPR011009">
    <property type="entry name" value="Kinase-like_dom_sf"/>
</dbReference>